<evidence type="ECO:0000259" key="11">
    <source>
        <dbReference type="PROSITE" id="PS50110"/>
    </source>
</evidence>
<evidence type="ECO:0000259" key="10">
    <source>
        <dbReference type="PROSITE" id="PS50109"/>
    </source>
</evidence>
<dbReference type="SMART" id="SM00086">
    <property type="entry name" value="PAC"/>
    <property type="match status" value="1"/>
</dbReference>
<dbReference type="SMART" id="SM00388">
    <property type="entry name" value="HisKA"/>
    <property type="match status" value="1"/>
</dbReference>
<evidence type="ECO:0000256" key="7">
    <source>
        <dbReference type="ARBA" id="ARBA00023136"/>
    </source>
</evidence>
<reference evidence="15" key="1">
    <citation type="submission" date="2017-04" db="EMBL/GenBank/DDBJ databases">
        <authorList>
            <person name="Varghese N."/>
            <person name="Submissions S."/>
        </authorList>
    </citation>
    <scope>NUCLEOTIDE SEQUENCE [LARGE SCALE GENOMIC DNA]</scope>
    <source>
        <strain evidence="15">Dd16</strain>
    </source>
</reference>
<name>A0A1X7FYW4_9SPHN</name>
<feature type="domain" description="Response regulatory" evidence="11">
    <location>
        <begin position="598"/>
        <end position="706"/>
    </location>
</feature>
<dbReference type="GO" id="GO:0009927">
    <property type="term" value="F:histidine phosphotransfer kinase activity"/>
    <property type="evidence" value="ECO:0007669"/>
    <property type="project" value="TreeGrafter"/>
</dbReference>
<dbReference type="InterPro" id="IPR004358">
    <property type="entry name" value="Sig_transdc_His_kin-like_C"/>
</dbReference>
<dbReference type="CDD" id="cd00130">
    <property type="entry name" value="PAS"/>
    <property type="match status" value="1"/>
</dbReference>
<organism evidence="14 15">
    <name type="scientific">Allosphingosinicella indica</name>
    <dbReference type="NCBI Taxonomy" id="941907"/>
    <lineage>
        <taxon>Bacteria</taxon>
        <taxon>Pseudomonadati</taxon>
        <taxon>Pseudomonadota</taxon>
        <taxon>Alphaproteobacteria</taxon>
        <taxon>Sphingomonadales</taxon>
        <taxon>Sphingomonadaceae</taxon>
        <taxon>Allosphingosinicella</taxon>
    </lineage>
</organism>
<dbReference type="InterPro" id="IPR003661">
    <property type="entry name" value="HisK_dim/P_dom"/>
</dbReference>
<dbReference type="PANTHER" id="PTHR43047">
    <property type="entry name" value="TWO-COMPONENT HISTIDINE PROTEIN KINASE"/>
    <property type="match status" value="1"/>
</dbReference>
<evidence type="ECO:0000256" key="2">
    <source>
        <dbReference type="ARBA" id="ARBA00012438"/>
    </source>
</evidence>
<keyword evidence="15" id="KW-1185">Reference proteome</keyword>
<feature type="modified residue" description="4-aspartylphosphate" evidence="8">
    <location>
        <position position="646"/>
    </location>
</feature>
<dbReference type="EC" id="2.7.13.3" evidence="2"/>
<dbReference type="Proteomes" id="UP000192934">
    <property type="component" value="Chromosome I"/>
</dbReference>
<comment type="catalytic activity">
    <reaction evidence="1">
        <text>ATP + protein L-histidine = ADP + protein N-phospho-L-histidine.</text>
        <dbReference type="EC" id="2.7.13.3"/>
    </reaction>
</comment>
<evidence type="ECO:0000256" key="3">
    <source>
        <dbReference type="ARBA" id="ARBA00022553"/>
    </source>
</evidence>
<dbReference type="SMART" id="SM00448">
    <property type="entry name" value="REC"/>
    <property type="match status" value="1"/>
</dbReference>
<dbReference type="InterPro" id="IPR011006">
    <property type="entry name" value="CheY-like_superfamily"/>
</dbReference>
<dbReference type="PROSITE" id="PS50113">
    <property type="entry name" value="PAC"/>
    <property type="match status" value="1"/>
</dbReference>
<feature type="domain" description="PAC" evidence="13">
    <location>
        <begin position="301"/>
        <end position="354"/>
    </location>
</feature>
<accession>A0A1X7FYW4</accession>
<dbReference type="RefSeq" id="WP_085217093.1">
    <property type="nucleotide sequence ID" value="NZ_LT840185.1"/>
</dbReference>
<dbReference type="Pfam" id="PF13426">
    <property type="entry name" value="PAS_9"/>
    <property type="match status" value="1"/>
</dbReference>
<dbReference type="OrthoDB" id="9801651at2"/>
<dbReference type="Pfam" id="PF02518">
    <property type="entry name" value="HATPase_c"/>
    <property type="match status" value="1"/>
</dbReference>
<evidence type="ECO:0000313" key="14">
    <source>
        <dbReference type="EMBL" id="SMF61196.1"/>
    </source>
</evidence>
<sequence length="717" mass="77833">MALLKVMGRKNLIWQVIALAVVPIFLAILTLLVSRGFAETEALRGDVIRSYESRSRLQRILSLHQDIETGQRGFALTSDRRFLEPYEAAGSALDRAFRGLSASELAGASAAADLSALRQASQRKRAFADDVVRLTQQGRADQARRLVGAGRGKGLMDEIRTVIARMDRHEQAQLAARTASVVEARDRLKSRSLSLQLMLVLLLALAAAIALRQARERNAALRRIEDLAARQEAIFDGAKDGMIVLNPSGGIESFNPAAARMFGYDDGDLQRRDVGILFDAAPDRGVVETFLKRLRARRGTASTEFQEFMGRRKDGAVFPAEVSISPVQLPDDVRFLAILRDISERKEVDRMKTEFVSTVSHELRTPLTSIAGSLGLVAGGAAGTVPPSVARLVEIARSNCARLIRLINDILDIEKIEAGRMTFDLRPLALAPLLAQAVEANKAYAAEQDATLFLGPVREDAVVLGDEDRLMQVLTNLLSNAAKFSPPGGAVRIAVTPNGTFWRVSITDEGPGIPEAFQSRIFTKFAQADSSDTRQKGGTGLGLSIVREIVARLGGSVQFETQAGQGTTFHVDLPPPVAARPAKVDEPLGRLDGKGLPLILHVDDDPDMLRVVAELFEGRGQVHSTPSMVEARASLRRYVFDAVILDIGMEDGNGLDLIPAVRENGDSAVIVFTAQETESPRLGEADAVLIKSRVALERLVEDVLRLARDGQATEGRM</sequence>
<dbReference type="Pfam" id="PF00512">
    <property type="entry name" value="HisKA"/>
    <property type="match status" value="1"/>
</dbReference>
<dbReference type="AlphaFoldDB" id="A0A1X7FYW4"/>
<dbReference type="InterPro" id="IPR000700">
    <property type="entry name" value="PAS-assoc_C"/>
</dbReference>
<evidence type="ECO:0000256" key="1">
    <source>
        <dbReference type="ARBA" id="ARBA00000085"/>
    </source>
</evidence>
<dbReference type="InterPro" id="IPR003594">
    <property type="entry name" value="HATPase_dom"/>
</dbReference>
<keyword evidence="4" id="KW-0808">Transferase</keyword>
<dbReference type="SUPFAM" id="SSF55874">
    <property type="entry name" value="ATPase domain of HSP90 chaperone/DNA topoisomerase II/histidine kinase"/>
    <property type="match status" value="1"/>
</dbReference>
<dbReference type="PROSITE" id="PS50109">
    <property type="entry name" value="HIS_KIN"/>
    <property type="match status" value="1"/>
</dbReference>
<dbReference type="SMART" id="SM00387">
    <property type="entry name" value="HATPase_c"/>
    <property type="match status" value="1"/>
</dbReference>
<dbReference type="InterPro" id="IPR035965">
    <property type="entry name" value="PAS-like_dom_sf"/>
</dbReference>
<evidence type="ECO:0000256" key="9">
    <source>
        <dbReference type="SAM" id="Phobius"/>
    </source>
</evidence>
<keyword evidence="9" id="KW-1133">Transmembrane helix</keyword>
<evidence type="ECO:0000259" key="12">
    <source>
        <dbReference type="PROSITE" id="PS50112"/>
    </source>
</evidence>
<feature type="transmembrane region" description="Helical" evidence="9">
    <location>
        <begin position="12"/>
        <end position="34"/>
    </location>
</feature>
<dbReference type="CDD" id="cd19410">
    <property type="entry name" value="HK9-like_sensor"/>
    <property type="match status" value="1"/>
</dbReference>
<dbReference type="Gene3D" id="3.30.565.10">
    <property type="entry name" value="Histidine kinase-like ATPase, C-terminal domain"/>
    <property type="match status" value="1"/>
</dbReference>
<evidence type="ECO:0000256" key="8">
    <source>
        <dbReference type="PROSITE-ProRule" id="PRU00169"/>
    </source>
</evidence>
<evidence type="ECO:0000256" key="6">
    <source>
        <dbReference type="ARBA" id="ARBA00023012"/>
    </source>
</evidence>
<dbReference type="PROSITE" id="PS50110">
    <property type="entry name" value="RESPONSE_REGULATORY"/>
    <property type="match status" value="1"/>
</dbReference>
<keyword evidence="9" id="KW-0812">Transmembrane</keyword>
<dbReference type="InterPro" id="IPR007891">
    <property type="entry name" value="CHASE3"/>
</dbReference>
<dbReference type="Gene3D" id="3.30.450.20">
    <property type="entry name" value="PAS domain"/>
    <property type="match status" value="1"/>
</dbReference>
<dbReference type="GO" id="GO:0000155">
    <property type="term" value="F:phosphorelay sensor kinase activity"/>
    <property type="evidence" value="ECO:0007669"/>
    <property type="project" value="InterPro"/>
</dbReference>
<dbReference type="EMBL" id="LT840185">
    <property type="protein sequence ID" value="SMF61196.1"/>
    <property type="molecule type" value="Genomic_DNA"/>
</dbReference>
<dbReference type="NCBIfam" id="TIGR00229">
    <property type="entry name" value="sensory_box"/>
    <property type="match status" value="1"/>
</dbReference>
<dbReference type="SUPFAM" id="SSF55785">
    <property type="entry name" value="PYP-like sensor domain (PAS domain)"/>
    <property type="match status" value="1"/>
</dbReference>
<dbReference type="InterPro" id="IPR036890">
    <property type="entry name" value="HATPase_C_sf"/>
</dbReference>
<dbReference type="SMART" id="SM00091">
    <property type="entry name" value="PAS"/>
    <property type="match status" value="1"/>
</dbReference>
<dbReference type="CDD" id="cd00156">
    <property type="entry name" value="REC"/>
    <property type="match status" value="1"/>
</dbReference>
<feature type="domain" description="PAS" evidence="12">
    <location>
        <begin position="227"/>
        <end position="269"/>
    </location>
</feature>
<dbReference type="Gene3D" id="3.40.50.2300">
    <property type="match status" value="1"/>
</dbReference>
<dbReference type="Pfam" id="PF00072">
    <property type="entry name" value="Response_reg"/>
    <property type="match status" value="1"/>
</dbReference>
<dbReference type="CDD" id="cd00082">
    <property type="entry name" value="HisKA"/>
    <property type="match status" value="1"/>
</dbReference>
<dbReference type="PANTHER" id="PTHR43047:SF72">
    <property type="entry name" value="OSMOSENSING HISTIDINE PROTEIN KINASE SLN1"/>
    <property type="match status" value="1"/>
</dbReference>
<dbReference type="SUPFAM" id="SSF52172">
    <property type="entry name" value="CheY-like"/>
    <property type="match status" value="1"/>
</dbReference>
<evidence type="ECO:0000256" key="5">
    <source>
        <dbReference type="ARBA" id="ARBA00022777"/>
    </source>
</evidence>
<dbReference type="FunFam" id="3.30.565.10:FF:000006">
    <property type="entry name" value="Sensor histidine kinase WalK"/>
    <property type="match status" value="1"/>
</dbReference>
<keyword evidence="6" id="KW-0902">Two-component regulatory system</keyword>
<evidence type="ECO:0000313" key="15">
    <source>
        <dbReference type="Proteomes" id="UP000192934"/>
    </source>
</evidence>
<dbReference type="PRINTS" id="PR00344">
    <property type="entry name" value="BCTRLSENSOR"/>
</dbReference>
<dbReference type="InterPro" id="IPR005467">
    <property type="entry name" value="His_kinase_dom"/>
</dbReference>
<dbReference type="InterPro" id="IPR036097">
    <property type="entry name" value="HisK_dim/P_sf"/>
</dbReference>
<dbReference type="InterPro" id="IPR001610">
    <property type="entry name" value="PAC"/>
</dbReference>
<dbReference type="PROSITE" id="PS50112">
    <property type="entry name" value="PAS"/>
    <property type="match status" value="1"/>
</dbReference>
<dbReference type="STRING" id="941907.SAMN06295910_0178"/>
<keyword evidence="5" id="KW-0418">Kinase</keyword>
<dbReference type="Gene3D" id="1.10.287.130">
    <property type="match status" value="1"/>
</dbReference>
<dbReference type="InterPro" id="IPR001789">
    <property type="entry name" value="Sig_transdc_resp-reg_receiver"/>
</dbReference>
<dbReference type="GO" id="GO:0005886">
    <property type="term" value="C:plasma membrane"/>
    <property type="evidence" value="ECO:0007669"/>
    <property type="project" value="TreeGrafter"/>
</dbReference>
<keyword evidence="3 8" id="KW-0597">Phosphoprotein</keyword>
<protein>
    <recommendedName>
        <fullName evidence="2">histidine kinase</fullName>
        <ecNumber evidence="2">2.7.13.3</ecNumber>
    </recommendedName>
</protein>
<feature type="domain" description="Histidine kinase" evidence="10">
    <location>
        <begin position="358"/>
        <end position="577"/>
    </location>
</feature>
<evidence type="ECO:0000256" key="4">
    <source>
        <dbReference type="ARBA" id="ARBA00022679"/>
    </source>
</evidence>
<dbReference type="SUPFAM" id="SSF47384">
    <property type="entry name" value="Homodimeric domain of signal transducing histidine kinase"/>
    <property type="match status" value="1"/>
</dbReference>
<evidence type="ECO:0000259" key="13">
    <source>
        <dbReference type="PROSITE" id="PS50113"/>
    </source>
</evidence>
<keyword evidence="7 9" id="KW-0472">Membrane</keyword>
<dbReference type="FunFam" id="1.10.287.130:FF:000001">
    <property type="entry name" value="Two-component sensor histidine kinase"/>
    <property type="match status" value="1"/>
</dbReference>
<proteinExistence type="predicted"/>
<dbReference type="Pfam" id="PF05227">
    <property type="entry name" value="CHASE3"/>
    <property type="match status" value="1"/>
</dbReference>
<gene>
    <name evidence="14" type="ORF">SAMN06295910_0178</name>
</gene>
<dbReference type="InterPro" id="IPR000014">
    <property type="entry name" value="PAS"/>
</dbReference>